<sequence>MNVTDFNVNKTSIGRCLKDNWVEERATAFLDTDESRPYINRYGHRGIISMNIVSKGEDTTSTKEAFTPPVAPGVRLRGLREELLEKALYKAVSEQVEEEFNPAPPPAEFFSTTREDFKVPGFQSIPPTPSKNHDYKTEQAISYWSENYQSVQRVSAVRTRDTPFKKNATFSTPLGQCLDDPVPCTPENYPEI</sequence>
<gene>
    <name evidence="1" type="ORF">AGOR_G00014680</name>
</gene>
<evidence type="ECO:0000313" key="2">
    <source>
        <dbReference type="Proteomes" id="UP000829720"/>
    </source>
</evidence>
<keyword evidence="2" id="KW-1185">Reference proteome</keyword>
<proteinExistence type="predicted"/>
<organism evidence="1 2">
    <name type="scientific">Albula goreensis</name>
    <dbReference type="NCBI Taxonomy" id="1534307"/>
    <lineage>
        <taxon>Eukaryota</taxon>
        <taxon>Metazoa</taxon>
        <taxon>Chordata</taxon>
        <taxon>Craniata</taxon>
        <taxon>Vertebrata</taxon>
        <taxon>Euteleostomi</taxon>
        <taxon>Actinopterygii</taxon>
        <taxon>Neopterygii</taxon>
        <taxon>Teleostei</taxon>
        <taxon>Albuliformes</taxon>
        <taxon>Albulidae</taxon>
        <taxon>Albula</taxon>
    </lineage>
</organism>
<protein>
    <recommendedName>
        <fullName evidence="3">Sperm-associated antigen 8</fullName>
    </recommendedName>
</protein>
<reference evidence="1" key="1">
    <citation type="submission" date="2021-01" db="EMBL/GenBank/DDBJ databases">
        <authorList>
            <person name="Zahm M."/>
            <person name="Roques C."/>
            <person name="Cabau C."/>
            <person name="Klopp C."/>
            <person name="Donnadieu C."/>
            <person name="Jouanno E."/>
            <person name="Lampietro C."/>
            <person name="Louis A."/>
            <person name="Herpin A."/>
            <person name="Echchiki A."/>
            <person name="Berthelot C."/>
            <person name="Parey E."/>
            <person name="Roest-Crollius H."/>
            <person name="Braasch I."/>
            <person name="Postlethwait J."/>
            <person name="Bobe J."/>
            <person name="Montfort J."/>
            <person name="Bouchez O."/>
            <person name="Begum T."/>
            <person name="Mejri S."/>
            <person name="Adams A."/>
            <person name="Chen W.-J."/>
            <person name="Guiguen Y."/>
        </authorList>
    </citation>
    <scope>NUCLEOTIDE SEQUENCE</scope>
    <source>
        <tissue evidence="1">Blood</tissue>
    </source>
</reference>
<dbReference type="PANTHER" id="PTHR15510:SF5">
    <property type="entry name" value="SPERM-ASSOCIATED ANTIGEN 8"/>
    <property type="match status" value="1"/>
</dbReference>
<dbReference type="Proteomes" id="UP000829720">
    <property type="component" value="Unassembled WGS sequence"/>
</dbReference>
<comment type="caution">
    <text evidence="1">The sequence shown here is derived from an EMBL/GenBank/DDBJ whole genome shotgun (WGS) entry which is preliminary data.</text>
</comment>
<dbReference type="OrthoDB" id="2120499at2759"/>
<name>A0A8T3E8J7_9TELE</name>
<accession>A0A8T3E8J7</accession>
<dbReference type="EMBL" id="JAERUA010000001">
    <property type="protein sequence ID" value="KAI1905300.1"/>
    <property type="molecule type" value="Genomic_DNA"/>
</dbReference>
<dbReference type="GO" id="GO:0008017">
    <property type="term" value="F:microtubule binding"/>
    <property type="evidence" value="ECO:0007669"/>
    <property type="project" value="InterPro"/>
</dbReference>
<dbReference type="GO" id="GO:0045944">
    <property type="term" value="P:positive regulation of transcription by RNA polymerase II"/>
    <property type="evidence" value="ECO:0007669"/>
    <property type="project" value="TreeGrafter"/>
</dbReference>
<dbReference type="GO" id="GO:0005737">
    <property type="term" value="C:cytoplasm"/>
    <property type="evidence" value="ECO:0007669"/>
    <property type="project" value="TreeGrafter"/>
</dbReference>
<dbReference type="AlphaFoldDB" id="A0A8T3E8J7"/>
<dbReference type="GO" id="GO:0005634">
    <property type="term" value="C:nucleus"/>
    <property type="evidence" value="ECO:0007669"/>
    <property type="project" value="TreeGrafter"/>
</dbReference>
<evidence type="ECO:0008006" key="3">
    <source>
        <dbReference type="Google" id="ProtNLM"/>
    </source>
</evidence>
<evidence type="ECO:0000313" key="1">
    <source>
        <dbReference type="EMBL" id="KAI1905300.1"/>
    </source>
</evidence>
<dbReference type="PANTHER" id="PTHR15510">
    <property type="entry name" value="SPERM-ASSOCIATED ANTIGEN 8"/>
    <property type="match status" value="1"/>
</dbReference>
<dbReference type="InterPro" id="IPR026124">
    <property type="entry name" value="Sperm-assoc_Ag8"/>
</dbReference>
<dbReference type="Pfam" id="PF22584">
    <property type="entry name" value="CFAP143"/>
    <property type="match status" value="1"/>
</dbReference>